<evidence type="ECO:0000313" key="1">
    <source>
        <dbReference type="EMBL" id="MFA9950392.1"/>
    </source>
</evidence>
<keyword evidence="2" id="KW-1185">Reference proteome</keyword>
<gene>
    <name evidence="1" type="ORF">ABCS64_08715</name>
</gene>
<reference evidence="2" key="1">
    <citation type="submission" date="2024-06" db="EMBL/GenBank/DDBJ databases">
        <title>Radixoralia hellwigii gen. nov., sp nov., isolated from a root canal in the human oral cavity.</title>
        <authorList>
            <person name="Bartsch S."/>
            <person name="Wittmer A."/>
            <person name="Schulz A.-K."/>
            <person name="Neumann-Schaal M."/>
            <person name="Wolf J."/>
            <person name="Gronow S."/>
            <person name="Tennert C."/>
            <person name="Haecker G."/>
            <person name="Cieplik F."/>
            <person name="Al-Ahmad A."/>
        </authorList>
    </citation>
    <scope>NUCLEOTIDE SEQUENCE [LARGE SCALE GENOMIC DNA]</scope>
    <source>
        <strain evidence="2">Wk13</strain>
    </source>
</reference>
<dbReference type="EMBL" id="JBEUWX010000002">
    <property type="protein sequence ID" value="MFA9950392.1"/>
    <property type="molecule type" value="Genomic_DNA"/>
</dbReference>
<name>A0ABV4UFG4_9RHOO</name>
<organism evidence="1 2">
    <name type="scientific">Dentiradicibacter hellwigii</name>
    <dbReference type="NCBI Taxonomy" id="3149053"/>
    <lineage>
        <taxon>Bacteria</taxon>
        <taxon>Pseudomonadati</taxon>
        <taxon>Pseudomonadota</taxon>
        <taxon>Betaproteobacteria</taxon>
        <taxon>Rhodocyclales</taxon>
        <taxon>Rhodocyclaceae</taxon>
        <taxon>Dentiradicibacter</taxon>
    </lineage>
</organism>
<comment type="caution">
    <text evidence="1">The sequence shown here is derived from an EMBL/GenBank/DDBJ whole genome shotgun (WGS) entry which is preliminary data.</text>
</comment>
<protein>
    <submittedName>
        <fullName evidence="1">Uncharacterized protein</fullName>
    </submittedName>
</protein>
<sequence>MAGLIGMVDAAFEHTQDFYVLDDLHEQKLYNCARNVEIAIWKIASSRDARGESLLLANALTQDAVNLSFEREFGRIIGLLDMLSQVMADKHGRSVTRLTQMVATTLFLPISALGM</sequence>
<accession>A0ABV4UFG4</accession>
<dbReference type="Proteomes" id="UP001574673">
    <property type="component" value="Unassembled WGS sequence"/>
</dbReference>
<proteinExistence type="predicted"/>
<dbReference type="RefSeq" id="WP_418891450.1">
    <property type="nucleotide sequence ID" value="NZ_JBEUWX010000002.1"/>
</dbReference>
<evidence type="ECO:0000313" key="2">
    <source>
        <dbReference type="Proteomes" id="UP001574673"/>
    </source>
</evidence>